<feature type="compositionally biased region" description="Basic residues" evidence="6">
    <location>
        <begin position="233"/>
        <end position="243"/>
    </location>
</feature>
<dbReference type="Gramene" id="Ma09_t19100.4">
    <property type="protein sequence ID" value="Ma09_p19100.4"/>
    <property type="gene ID" value="Ma09_g19100"/>
</dbReference>
<dbReference type="AlphaFoldDB" id="A0A804KLA9"/>
<dbReference type="InterPro" id="IPR013763">
    <property type="entry name" value="Cyclin-like_dom"/>
</dbReference>
<evidence type="ECO:0000256" key="1">
    <source>
        <dbReference type="ARBA" id="ARBA00022618"/>
    </source>
</evidence>
<evidence type="ECO:0000256" key="6">
    <source>
        <dbReference type="SAM" id="MobiDB-lite"/>
    </source>
</evidence>
<proteinExistence type="inferred from homology"/>
<keyword evidence="9" id="KW-1185">Reference proteome</keyword>
<organism evidence="8 9">
    <name type="scientific">Musa acuminata subsp. malaccensis</name>
    <name type="common">Wild banana</name>
    <name type="synonym">Musa malaccensis</name>
    <dbReference type="NCBI Taxonomy" id="214687"/>
    <lineage>
        <taxon>Eukaryota</taxon>
        <taxon>Viridiplantae</taxon>
        <taxon>Streptophyta</taxon>
        <taxon>Embryophyta</taxon>
        <taxon>Tracheophyta</taxon>
        <taxon>Spermatophyta</taxon>
        <taxon>Magnoliopsida</taxon>
        <taxon>Liliopsida</taxon>
        <taxon>Zingiberales</taxon>
        <taxon>Musaceae</taxon>
        <taxon>Musa</taxon>
    </lineage>
</organism>
<evidence type="ECO:0000313" key="9">
    <source>
        <dbReference type="Proteomes" id="UP000012960"/>
    </source>
</evidence>
<dbReference type="GO" id="GO:0051301">
    <property type="term" value="P:cell division"/>
    <property type="evidence" value="ECO:0007669"/>
    <property type="project" value="UniProtKB-KW"/>
</dbReference>
<keyword evidence="2 5" id="KW-0195">Cyclin</keyword>
<keyword evidence="3" id="KW-0131">Cell cycle</keyword>
<protein>
    <recommendedName>
        <fullName evidence="4">Cyclin-H1-1</fullName>
    </recommendedName>
</protein>
<dbReference type="Proteomes" id="UP000012960">
    <property type="component" value="Unplaced"/>
</dbReference>
<dbReference type="GO" id="GO:0006357">
    <property type="term" value="P:regulation of transcription by RNA polymerase II"/>
    <property type="evidence" value="ECO:0007669"/>
    <property type="project" value="InterPro"/>
</dbReference>
<evidence type="ECO:0000313" key="8">
    <source>
        <dbReference type="EnsemblPlants" id="Ma09_p19100.4"/>
    </source>
</evidence>
<dbReference type="SUPFAM" id="SSF47954">
    <property type="entry name" value="Cyclin-like"/>
    <property type="match status" value="2"/>
</dbReference>
<dbReference type="InterPro" id="IPR031658">
    <property type="entry name" value="Cyclin_C_2"/>
</dbReference>
<dbReference type="SMART" id="SM00385">
    <property type="entry name" value="CYCLIN"/>
    <property type="match status" value="1"/>
</dbReference>
<dbReference type="PANTHER" id="PTHR10026">
    <property type="entry name" value="CYCLIN"/>
    <property type="match status" value="1"/>
</dbReference>
<feature type="domain" description="Cyclin-like" evidence="7">
    <location>
        <begin position="7"/>
        <end position="88"/>
    </location>
</feature>
<dbReference type="InterPro" id="IPR036915">
    <property type="entry name" value="Cyclin-like_sf"/>
</dbReference>
<dbReference type="OrthoDB" id="340962at2759"/>
<sequence>MRIFYEQKIQEVCLAFKFPHKIQATAIMYFKRFYLQWSVMEHHPKHIMLTCIYASCKVEENHVSAEELGKGIQQDHQIILNNEMVVYQSLGFDLIVYAPYRSVEGFNEDMQEFCHARDEEQEKFKNFLQTANAEVDRIMLTDAPLLYPPGQLSLASLHRANEVHGVLDFERYLNILLSRQHSAYSTSQLFESLKSIDTLVGKLNIPTAKDMRHIDRKLKSCWDPSSQDENKKREKRSKHKSKRTASEMQGARA</sequence>
<evidence type="ECO:0000256" key="2">
    <source>
        <dbReference type="ARBA" id="ARBA00023127"/>
    </source>
</evidence>
<dbReference type="OMA" id="FRVEQNT"/>
<dbReference type="EnsemblPlants" id="Ma09_t19100.4">
    <property type="protein sequence ID" value="Ma09_p19100.4"/>
    <property type="gene ID" value="Ma09_g19100"/>
</dbReference>
<evidence type="ECO:0000259" key="7">
    <source>
        <dbReference type="SMART" id="SM00385"/>
    </source>
</evidence>
<dbReference type="Pfam" id="PF16899">
    <property type="entry name" value="Cyclin_C_2"/>
    <property type="match status" value="1"/>
</dbReference>
<dbReference type="Gene3D" id="1.10.472.10">
    <property type="entry name" value="Cyclin-like"/>
    <property type="match status" value="2"/>
</dbReference>
<dbReference type="FunFam" id="1.10.472.10:FF:000029">
    <property type="entry name" value="Cyclin h"/>
    <property type="match status" value="1"/>
</dbReference>
<comment type="similarity">
    <text evidence="5">Belongs to the cyclin family.</text>
</comment>
<dbReference type="Pfam" id="PF00134">
    <property type="entry name" value="Cyclin_N"/>
    <property type="match status" value="1"/>
</dbReference>
<accession>A0A804KLA9</accession>
<reference evidence="8" key="1">
    <citation type="submission" date="2021-05" db="UniProtKB">
        <authorList>
            <consortium name="EnsemblPlants"/>
        </authorList>
    </citation>
    <scope>IDENTIFICATION</scope>
    <source>
        <strain evidence="8">subsp. malaccensis</strain>
    </source>
</reference>
<evidence type="ECO:0000256" key="4">
    <source>
        <dbReference type="ARBA" id="ARBA00070296"/>
    </source>
</evidence>
<keyword evidence="1" id="KW-0132">Cell division</keyword>
<evidence type="ECO:0000256" key="3">
    <source>
        <dbReference type="ARBA" id="ARBA00023306"/>
    </source>
</evidence>
<dbReference type="FunFam" id="1.10.472.10:FF:000063">
    <property type="entry name" value="cyclin-H1-1"/>
    <property type="match status" value="1"/>
</dbReference>
<dbReference type="InterPro" id="IPR043198">
    <property type="entry name" value="Cyclin/Ssn8"/>
</dbReference>
<name>A0A804KLA9_MUSAM</name>
<dbReference type="InterPro" id="IPR006671">
    <property type="entry name" value="Cyclin_N"/>
</dbReference>
<dbReference type="GO" id="GO:0005634">
    <property type="term" value="C:nucleus"/>
    <property type="evidence" value="ECO:0007669"/>
    <property type="project" value="UniProtKB-ARBA"/>
</dbReference>
<dbReference type="GO" id="GO:0016538">
    <property type="term" value="F:cyclin-dependent protein serine/threonine kinase regulator activity"/>
    <property type="evidence" value="ECO:0007669"/>
    <property type="project" value="InterPro"/>
</dbReference>
<evidence type="ECO:0000256" key="5">
    <source>
        <dbReference type="RuleBase" id="RU000383"/>
    </source>
</evidence>
<dbReference type="CDD" id="cd20586">
    <property type="entry name" value="CYCLIN_AcCycH_rpt2"/>
    <property type="match status" value="1"/>
</dbReference>
<feature type="region of interest" description="Disordered" evidence="6">
    <location>
        <begin position="219"/>
        <end position="253"/>
    </location>
</feature>